<name>A0A9D1SN99_9FIRM</name>
<comment type="catalytic activity">
    <reaction evidence="6">
        <text>L-dopachrome = 5,6-dihydroxyindole-2-carboxylate</text>
        <dbReference type="Rhea" id="RHEA:13041"/>
        <dbReference type="ChEBI" id="CHEBI:16875"/>
        <dbReference type="ChEBI" id="CHEBI:57509"/>
        <dbReference type="EC" id="5.3.3.12"/>
    </reaction>
</comment>
<evidence type="ECO:0000256" key="5">
    <source>
        <dbReference type="ARBA" id="ARBA00036735"/>
    </source>
</evidence>
<gene>
    <name evidence="12" type="ORF">IAD23_02935</name>
</gene>
<keyword evidence="2" id="KW-0202">Cytokine</keyword>
<evidence type="ECO:0000256" key="4">
    <source>
        <dbReference type="ARBA" id="ARBA00023235"/>
    </source>
</evidence>
<dbReference type="InterPro" id="IPR001398">
    <property type="entry name" value="Macrophage_inhib_fac"/>
</dbReference>
<dbReference type="SUPFAM" id="SSF55331">
    <property type="entry name" value="Tautomerase/MIF"/>
    <property type="match status" value="1"/>
</dbReference>
<proteinExistence type="predicted"/>
<evidence type="ECO:0000256" key="2">
    <source>
        <dbReference type="ARBA" id="ARBA00022514"/>
    </source>
</evidence>
<dbReference type="GO" id="GO:0005615">
    <property type="term" value="C:extracellular space"/>
    <property type="evidence" value="ECO:0007669"/>
    <property type="project" value="UniProtKB-KW"/>
</dbReference>
<sequence>MPYINVQTNVTVTPAQADALKTRLGKDIAAIPGKSESWLMVSISGGQAMYFQGSAAPCAMADISIFGHASAEAFEKLTQAVTASLKAELNLEPARIYTKYSEVENWGWNGGNF</sequence>
<dbReference type="GO" id="GO:0005125">
    <property type="term" value="F:cytokine activity"/>
    <property type="evidence" value="ECO:0007669"/>
    <property type="project" value="UniProtKB-KW"/>
</dbReference>
<dbReference type="EC" id="5.3.2.1" evidence="8"/>
<comment type="caution">
    <text evidence="12">The sequence shown here is derived from an EMBL/GenBank/DDBJ whole genome shotgun (WGS) entry which is preliminary data.</text>
</comment>
<comment type="catalytic activity">
    <reaction evidence="5">
        <text>3-phenylpyruvate = enol-phenylpyruvate</text>
        <dbReference type="Rhea" id="RHEA:17097"/>
        <dbReference type="ChEBI" id="CHEBI:16815"/>
        <dbReference type="ChEBI" id="CHEBI:18005"/>
        <dbReference type="EC" id="5.3.2.1"/>
    </reaction>
</comment>
<evidence type="ECO:0000256" key="3">
    <source>
        <dbReference type="ARBA" id="ARBA00022525"/>
    </source>
</evidence>
<dbReference type="PANTHER" id="PTHR11954">
    <property type="entry name" value="D-DOPACHROME DECARBOXYLASE"/>
    <property type="match status" value="1"/>
</dbReference>
<evidence type="ECO:0000256" key="1">
    <source>
        <dbReference type="ARBA" id="ARBA00004613"/>
    </source>
</evidence>
<evidence type="ECO:0000256" key="11">
    <source>
        <dbReference type="ARBA" id="ARBA00042730"/>
    </source>
</evidence>
<evidence type="ECO:0000313" key="12">
    <source>
        <dbReference type="EMBL" id="HIU68899.1"/>
    </source>
</evidence>
<comment type="subcellular location">
    <subcellularLocation>
        <location evidence="1">Secreted</location>
    </subcellularLocation>
</comment>
<dbReference type="GO" id="GO:0004167">
    <property type="term" value="F:dopachrome isomerase activity"/>
    <property type="evidence" value="ECO:0007669"/>
    <property type="project" value="UniProtKB-EC"/>
</dbReference>
<evidence type="ECO:0000256" key="7">
    <source>
        <dbReference type="ARBA" id="ARBA00038932"/>
    </source>
</evidence>
<accession>A0A9D1SN99</accession>
<dbReference type="GO" id="GO:0050178">
    <property type="term" value="F:phenylpyruvate tautomerase activity"/>
    <property type="evidence" value="ECO:0007669"/>
    <property type="project" value="UniProtKB-EC"/>
</dbReference>
<evidence type="ECO:0000256" key="6">
    <source>
        <dbReference type="ARBA" id="ARBA00036823"/>
    </source>
</evidence>
<protein>
    <recommendedName>
        <fullName evidence="11">L-dopachrome isomerase</fullName>
        <ecNumber evidence="8">5.3.2.1</ecNumber>
        <ecNumber evidence="7">5.3.3.12</ecNumber>
    </recommendedName>
    <alternativeName>
        <fullName evidence="9">L-dopachrome tautomerase</fullName>
    </alternativeName>
    <alternativeName>
        <fullName evidence="10">Phenylpyruvate tautomerase</fullName>
    </alternativeName>
</protein>
<dbReference type="Pfam" id="PF01187">
    <property type="entry name" value="MIF"/>
    <property type="match status" value="1"/>
</dbReference>
<dbReference type="Proteomes" id="UP000824125">
    <property type="component" value="Unassembled WGS sequence"/>
</dbReference>
<dbReference type="PANTHER" id="PTHR11954:SF6">
    <property type="entry name" value="MACROPHAGE MIGRATION INHIBITORY FACTOR"/>
    <property type="match status" value="1"/>
</dbReference>
<evidence type="ECO:0000256" key="9">
    <source>
        <dbReference type="ARBA" id="ARBA00041631"/>
    </source>
</evidence>
<organism evidence="12 13">
    <name type="scientific">Candidatus Scybalenecus merdavium</name>
    <dbReference type="NCBI Taxonomy" id="2840939"/>
    <lineage>
        <taxon>Bacteria</taxon>
        <taxon>Bacillati</taxon>
        <taxon>Bacillota</taxon>
        <taxon>Clostridia</taxon>
        <taxon>Eubacteriales</taxon>
        <taxon>Oscillospiraceae</taxon>
        <taxon>Oscillospiraceae incertae sedis</taxon>
        <taxon>Candidatus Scybalenecus</taxon>
    </lineage>
</organism>
<dbReference type="Gene3D" id="3.30.429.10">
    <property type="entry name" value="Macrophage Migration Inhibitory Factor"/>
    <property type="match status" value="1"/>
</dbReference>
<evidence type="ECO:0000256" key="10">
    <source>
        <dbReference type="ARBA" id="ARBA00041912"/>
    </source>
</evidence>
<dbReference type="EMBL" id="DVNM01000015">
    <property type="protein sequence ID" value="HIU68899.1"/>
    <property type="molecule type" value="Genomic_DNA"/>
</dbReference>
<keyword evidence="3" id="KW-0964">Secreted</keyword>
<keyword evidence="4" id="KW-0413">Isomerase</keyword>
<evidence type="ECO:0000313" key="13">
    <source>
        <dbReference type="Proteomes" id="UP000824125"/>
    </source>
</evidence>
<dbReference type="InterPro" id="IPR014347">
    <property type="entry name" value="Tautomerase/MIF_sf"/>
</dbReference>
<dbReference type="AlphaFoldDB" id="A0A9D1SN99"/>
<evidence type="ECO:0000256" key="8">
    <source>
        <dbReference type="ARBA" id="ARBA00039086"/>
    </source>
</evidence>
<dbReference type="EC" id="5.3.3.12" evidence="7"/>
<reference evidence="12" key="2">
    <citation type="journal article" date="2021" name="PeerJ">
        <title>Extensive microbial diversity within the chicken gut microbiome revealed by metagenomics and culture.</title>
        <authorList>
            <person name="Gilroy R."/>
            <person name="Ravi A."/>
            <person name="Getino M."/>
            <person name="Pursley I."/>
            <person name="Horton D.L."/>
            <person name="Alikhan N.F."/>
            <person name="Baker D."/>
            <person name="Gharbi K."/>
            <person name="Hall N."/>
            <person name="Watson M."/>
            <person name="Adriaenssens E.M."/>
            <person name="Foster-Nyarko E."/>
            <person name="Jarju S."/>
            <person name="Secka A."/>
            <person name="Antonio M."/>
            <person name="Oren A."/>
            <person name="Chaudhuri R.R."/>
            <person name="La Ragione R."/>
            <person name="Hildebrand F."/>
            <person name="Pallen M.J."/>
        </authorList>
    </citation>
    <scope>NUCLEOTIDE SEQUENCE</scope>
    <source>
        <strain evidence="12">CHK176-6737</strain>
    </source>
</reference>
<reference evidence="12" key="1">
    <citation type="submission" date="2020-10" db="EMBL/GenBank/DDBJ databases">
        <authorList>
            <person name="Gilroy R."/>
        </authorList>
    </citation>
    <scope>NUCLEOTIDE SEQUENCE</scope>
    <source>
        <strain evidence="12">CHK176-6737</strain>
    </source>
</reference>